<evidence type="ECO:0000313" key="2">
    <source>
        <dbReference type="Proteomes" id="UP001374535"/>
    </source>
</evidence>
<evidence type="ECO:0000313" key="1">
    <source>
        <dbReference type="EMBL" id="WVZ26358.1"/>
    </source>
</evidence>
<dbReference type="EMBL" id="CP144700">
    <property type="protein sequence ID" value="WVZ26358.1"/>
    <property type="molecule type" value="Genomic_DNA"/>
</dbReference>
<proteinExistence type="predicted"/>
<accession>A0AAQ3SER5</accession>
<protein>
    <submittedName>
        <fullName evidence="1">Uncharacterized protein</fullName>
    </submittedName>
</protein>
<sequence length="108" mass="12686">MNIWCGCCSSINNNSHFWIVQRYSIKHSLSDTIWSLNSSDHQIMNSCSMKNRMKVCSKECTEPGFHKFIILFFDYQPINQCCTFTSFTPYFYFLLCIIMPPKKLNISS</sequence>
<dbReference type="AlphaFoldDB" id="A0AAQ3SER5"/>
<dbReference type="Proteomes" id="UP001374535">
    <property type="component" value="Chromosome 1"/>
</dbReference>
<gene>
    <name evidence="1" type="ORF">V8G54_004902</name>
</gene>
<keyword evidence="2" id="KW-1185">Reference proteome</keyword>
<organism evidence="1 2">
    <name type="scientific">Vigna mungo</name>
    <name type="common">Black gram</name>
    <name type="synonym">Phaseolus mungo</name>
    <dbReference type="NCBI Taxonomy" id="3915"/>
    <lineage>
        <taxon>Eukaryota</taxon>
        <taxon>Viridiplantae</taxon>
        <taxon>Streptophyta</taxon>
        <taxon>Embryophyta</taxon>
        <taxon>Tracheophyta</taxon>
        <taxon>Spermatophyta</taxon>
        <taxon>Magnoliopsida</taxon>
        <taxon>eudicotyledons</taxon>
        <taxon>Gunneridae</taxon>
        <taxon>Pentapetalae</taxon>
        <taxon>rosids</taxon>
        <taxon>fabids</taxon>
        <taxon>Fabales</taxon>
        <taxon>Fabaceae</taxon>
        <taxon>Papilionoideae</taxon>
        <taxon>50 kb inversion clade</taxon>
        <taxon>NPAAA clade</taxon>
        <taxon>indigoferoid/millettioid clade</taxon>
        <taxon>Phaseoleae</taxon>
        <taxon>Vigna</taxon>
    </lineage>
</organism>
<reference evidence="1 2" key="1">
    <citation type="journal article" date="2023" name="Life. Sci Alliance">
        <title>Evolutionary insights into 3D genome organization and epigenetic landscape of Vigna mungo.</title>
        <authorList>
            <person name="Junaid A."/>
            <person name="Singh B."/>
            <person name="Bhatia S."/>
        </authorList>
    </citation>
    <scope>NUCLEOTIDE SEQUENCE [LARGE SCALE GENOMIC DNA]</scope>
    <source>
        <strain evidence="1">Urdbean</strain>
    </source>
</reference>
<name>A0AAQ3SER5_VIGMU</name>